<proteinExistence type="predicted"/>
<reference evidence="2 3" key="1">
    <citation type="submission" date="2022-06" db="EMBL/GenBank/DDBJ databases">
        <title>New Species of the Genus Actinoplanes, ActinopZanes ferrugineus.</title>
        <authorList>
            <person name="Ding P."/>
        </authorList>
    </citation>
    <scope>NUCLEOTIDE SEQUENCE [LARGE SCALE GENOMIC DNA]</scope>
    <source>
        <strain evidence="2 3">TRM88003</strain>
    </source>
</reference>
<dbReference type="EMBL" id="JAMYJR010000001">
    <property type="protein sequence ID" value="MCO8269109.1"/>
    <property type="molecule type" value="Genomic_DNA"/>
</dbReference>
<organism evidence="2 3">
    <name type="scientific">Paractinoplanes aksuensis</name>
    <dbReference type="NCBI Taxonomy" id="2939490"/>
    <lineage>
        <taxon>Bacteria</taxon>
        <taxon>Bacillati</taxon>
        <taxon>Actinomycetota</taxon>
        <taxon>Actinomycetes</taxon>
        <taxon>Micromonosporales</taxon>
        <taxon>Micromonosporaceae</taxon>
        <taxon>Paractinoplanes</taxon>
    </lineage>
</organism>
<evidence type="ECO:0000256" key="1">
    <source>
        <dbReference type="SAM" id="Phobius"/>
    </source>
</evidence>
<name>A0ABT1DE64_9ACTN</name>
<accession>A0ABT1DE64</accession>
<keyword evidence="3" id="KW-1185">Reference proteome</keyword>
<evidence type="ECO:0000313" key="2">
    <source>
        <dbReference type="EMBL" id="MCO8269109.1"/>
    </source>
</evidence>
<dbReference type="RefSeq" id="WP_253235251.1">
    <property type="nucleotide sequence ID" value="NZ_JAMYJR010000001.1"/>
</dbReference>
<evidence type="ECO:0000313" key="3">
    <source>
        <dbReference type="Proteomes" id="UP001523369"/>
    </source>
</evidence>
<sequence length="403" mass="42616">MTDDDRAVRILRTMPDDPPLPSTVDVERTMAEGRRRRRVRRWSGGVALVAVTAVAAGGGTVAASALRDTPAAPVKPVTVPSKKAPAKVAPVVPKDCKVTLLPSGEVKKALVTAGDPTGRYHAGRVYPRPGGVHTVVWKDGELLPVPNMPGSDAGFRDINSSGIAVGYSYVGDEERAYALAGGTVRRLAGGRAVAGAINDRGVIAGTLGGAFDGGTPVIWKSYRAEPTRLALPSGITRGSAAAIGEDGTVIGAIYRNTRDEGIPYLWRPDGIGRKLAVPKGATGFWVSSISNGWLYGSAVHDAPDGSMRSFTSYRYSIAANRYEKLAVQLSNDALGAENGWVLSTIADPVILAGKRIVKLPRYNKMKEYQVTAFSADGKTAAGYTTDSTDNEVVANRPLKWTCR</sequence>
<protein>
    <submittedName>
        <fullName evidence="2">Uncharacterized protein</fullName>
    </submittedName>
</protein>
<comment type="caution">
    <text evidence="2">The sequence shown here is derived from an EMBL/GenBank/DDBJ whole genome shotgun (WGS) entry which is preliminary data.</text>
</comment>
<dbReference type="Proteomes" id="UP001523369">
    <property type="component" value="Unassembled WGS sequence"/>
</dbReference>
<keyword evidence="1" id="KW-0812">Transmembrane</keyword>
<keyword evidence="1" id="KW-1133">Transmembrane helix</keyword>
<keyword evidence="1" id="KW-0472">Membrane</keyword>
<feature type="transmembrane region" description="Helical" evidence="1">
    <location>
        <begin position="44"/>
        <end position="66"/>
    </location>
</feature>
<gene>
    <name evidence="2" type="ORF">M1L60_00735</name>
</gene>